<dbReference type="InterPro" id="IPR007111">
    <property type="entry name" value="NACHT_NTPase"/>
</dbReference>
<dbReference type="AlphaFoldDB" id="A0A0P9F265"/>
<keyword evidence="3" id="KW-1185">Reference proteome</keyword>
<dbReference type="SUPFAM" id="SSF52540">
    <property type="entry name" value="P-loop containing nucleoside triphosphate hydrolases"/>
    <property type="match status" value="1"/>
</dbReference>
<dbReference type="EMBL" id="LJCR01001318">
    <property type="protein sequence ID" value="KPV50574.1"/>
    <property type="molecule type" value="Genomic_DNA"/>
</dbReference>
<reference evidence="2 3" key="1">
    <citation type="submission" date="2015-09" db="EMBL/GenBank/DDBJ databases">
        <title>Draft genome sequence of Kouleothrix aurantiaca JCM 19913.</title>
        <authorList>
            <person name="Hemp J."/>
        </authorList>
    </citation>
    <scope>NUCLEOTIDE SEQUENCE [LARGE SCALE GENOMIC DNA]</scope>
    <source>
        <strain evidence="2 3">COM-B</strain>
    </source>
</reference>
<feature type="domain" description="NACHT" evidence="1">
    <location>
        <begin position="111"/>
        <end position="219"/>
    </location>
</feature>
<evidence type="ECO:0000313" key="3">
    <source>
        <dbReference type="Proteomes" id="UP000050509"/>
    </source>
</evidence>
<dbReference type="Gene3D" id="3.40.50.300">
    <property type="entry name" value="P-loop containing nucleotide triphosphate hydrolases"/>
    <property type="match status" value="1"/>
</dbReference>
<protein>
    <recommendedName>
        <fullName evidence="1">NACHT domain-containing protein</fullName>
    </recommendedName>
</protein>
<dbReference type="PROSITE" id="PS50837">
    <property type="entry name" value="NACHT"/>
    <property type="match status" value="1"/>
</dbReference>
<proteinExistence type="predicted"/>
<organism evidence="2 3">
    <name type="scientific">Kouleothrix aurantiaca</name>
    <dbReference type="NCBI Taxonomy" id="186479"/>
    <lineage>
        <taxon>Bacteria</taxon>
        <taxon>Bacillati</taxon>
        <taxon>Chloroflexota</taxon>
        <taxon>Chloroflexia</taxon>
        <taxon>Chloroflexales</taxon>
        <taxon>Roseiflexineae</taxon>
        <taxon>Roseiflexaceae</taxon>
        <taxon>Kouleothrix</taxon>
    </lineage>
</organism>
<feature type="non-terminal residue" evidence="2">
    <location>
        <position position="1"/>
    </location>
</feature>
<dbReference type="PANTHER" id="PTHR46844:SF1">
    <property type="entry name" value="SLR5058 PROTEIN"/>
    <property type="match status" value="1"/>
</dbReference>
<evidence type="ECO:0000259" key="1">
    <source>
        <dbReference type="PROSITE" id="PS50837"/>
    </source>
</evidence>
<dbReference type="Proteomes" id="UP000050509">
    <property type="component" value="Unassembled WGS sequence"/>
</dbReference>
<name>A0A0P9F265_9CHLR</name>
<gene>
    <name evidence="2" type="ORF">SE17_26125</name>
</gene>
<feature type="non-terminal residue" evidence="2">
    <location>
        <position position="643"/>
    </location>
</feature>
<accession>A0A0P9F265</accession>
<dbReference type="InterPro" id="IPR027417">
    <property type="entry name" value="P-loop_NTPase"/>
</dbReference>
<dbReference type="PANTHER" id="PTHR46844">
    <property type="entry name" value="SLR5058 PROTEIN"/>
    <property type="match status" value="1"/>
</dbReference>
<evidence type="ECO:0000313" key="2">
    <source>
        <dbReference type="EMBL" id="KPV50574.1"/>
    </source>
</evidence>
<comment type="caution">
    <text evidence="2">The sequence shown here is derived from an EMBL/GenBank/DDBJ whole genome shotgun (WGS) entry which is preliminary data.</text>
</comment>
<sequence>AANARRERLHEYLNSVIWRCDRLRLAGIVNAERKLGKPPAFMLSQLYVLLASTSWVADSDTDTAALGALPAGTAEQRLPEYARRLVTLDAPTPQLRIERPLLLREAVCQRRRMVLLGGPGSGKSAFLRYVAVMLAQNELHNGAEALPFWSVGRLLPIYISLGGFAEWLRTRQASATKDQLWRYLSESIESPALGRLEKSLRQAFSTGRLLLLLDGLDEVIDPYIRVQVATAIADLTNQHPCYAVVSCRVRSYIGATAAPLIDWGDPVEIAPFTIGQIHRFIHGWYRCAYQQGSLDEHEAQMRADMLCQRLEALPNVRELGQTPLLLTLIVILHYYGGKLPEDRADLYEDLVQLLLTRWTQFRRDGSKQPNLLELLKLDPQLALLKEHHIRKVLEELAYRAHHGERSADGRGLLAAEVVRGALLQLFAQFGVAPAAAYEKTELVLSYLEQESGLLLNEGGERYAMPHLTYEEYLAGCYLAKQKHKPDFYSLAYQHWHTDGARWREVILLALGRMVRGDDVETAALWLQFMLMQHANLDPADTARLRALLFVAECLEDMGGKPALIGVQTVDLPRLWAELADGLAQSMAASELDTSERVRAGTYVGMLGDPRPGVCDLAIDMAEFAGGTFLIGNRWREHRALERT</sequence>